<dbReference type="SMART" id="SM00382">
    <property type="entry name" value="AAA"/>
    <property type="match status" value="1"/>
</dbReference>
<dbReference type="KEGG" id="kol:Kole_1600"/>
<proteinExistence type="predicted"/>
<feature type="domain" description="ABC transporter" evidence="5">
    <location>
        <begin position="6"/>
        <end position="242"/>
    </location>
</feature>
<dbReference type="PROSITE" id="PS00211">
    <property type="entry name" value="ABC_TRANSPORTER_1"/>
    <property type="match status" value="1"/>
</dbReference>
<dbReference type="SUPFAM" id="SSF52540">
    <property type="entry name" value="P-loop containing nucleoside triphosphate hydrolases"/>
    <property type="match status" value="1"/>
</dbReference>
<dbReference type="HOGENOM" id="CLU_000604_1_11_0"/>
<evidence type="ECO:0000256" key="1">
    <source>
        <dbReference type="ARBA" id="ARBA00022448"/>
    </source>
</evidence>
<keyword evidence="2" id="KW-0547">Nucleotide-binding</keyword>
<dbReference type="STRING" id="521045.Kole_1600"/>
<dbReference type="GO" id="GO:0016887">
    <property type="term" value="F:ATP hydrolysis activity"/>
    <property type="evidence" value="ECO:0007669"/>
    <property type="project" value="InterPro"/>
</dbReference>
<protein>
    <submittedName>
        <fullName evidence="6">ABC transporter related</fullName>
    </submittedName>
</protein>
<keyword evidence="4" id="KW-1278">Translocase</keyword>
<evidence type="ECO:0000313" key="7">
    <source>
        <dbReference type="Proteomes" id="UP000002382"/>
    </source>
</evidence>
<dbReference type="InterPro" id="IPR017871">
    <property type="entry name" value="ABC_transporter-like_CS"/>
</dbReference>
<evidence type="ECO:0000259" key="5">
    <source>
        <dbReference type="PROSITE" id="PS50893"/>
    </source>
</evidence>
<name>C5CF25_KOSOT</name>
<dbReference type="EMBL" id="CP001634">
    <property type="protein sequence ID" value="ACR80290.1"/>
    <property type="molecule type" value="Genomic_DNA"/>
</dbReference>
<dbReference type="OrthoDB" id="9799337at2"/>
<dbReference type="InterPro" id="IPR003593">
    <property type="entry name" value="AAA+_ATPase"/>
</dbReference>
<evidence type="ECO:0000313" key="6">
    <source>
        <dbReference type="EMBL" id="ACR80290.1"/>
    </source>
</evidence>
<evidence type="ECO:0000256" key="3">
    <source>
        <dbReference type="ARBA" id="ARBA00022840"/>
    </source>
</evidence>
<dbReference type="GO" id="GO:0005524">
    <property type="term" value="F:ATP binding"/>
    <property type="evidence" value="ECO:0007669"/>
    <property type="project" value="UniProtKB-KW"/>
</dbReference>
<dbReference type="eggNOG" id="COG1120">
    <property type="taxonomic scope" value="Bacteria"/>
</dbReference>
<gene>
    <name evidence="6" type="ordered locus">Kole_1600</name>
</gene>
<keyword evidence="1" id="KW-0813">Transport</keyword>
<dbReference type="Pfam" id="PF00005">
    <property type="entry name" value="ABC_tran"/>
    <property type="match status" value="1"/>
</dbReference>
<reference evidence="6 7" key="1">
    <citation type="submission" date="2009-06" db="EMBL/GenBank/DDBJ databases">
        <title>Complete sequence of Thermotogales bacterium TBF 19.5.1.</title>
        <authorList>
            <consortium name="US DOE Joint Genome Institute"/>
            <person name="Lucas S."/>
            <person name="Copeland A."/>
            <person name="Lapidus A."/>
            <person name="Glavina del Rio T."/>
            <person name="Tice H."/>
            <person name="Bruce D."/>
            <person name="Goodwin L."/>
            <person name="Pitluck S."/>
            <person name="Chertkov O."/>
            <person name="Brettin T."/>
            <person name="Detter J.C."/>
            <person name="Han C."/>
            <person name="Schmutz J."/>
            <person name="Larimer F."/>
            <person name="Land M."/>
            <person name="Hauser L."/>
            <person name="Kyrpides N."/>
            <person name="Ovchinnikova G."/>
            <person name="Noll K."/>
        </authorList>
    </citation>
    <scope>NUCLEOTIDE SEQUENCE [LARGE SCALE GENOMIC DNA]</scope>
    <source>
        <strain evidence="7">ATCC BAA-1733 / DSM 21960 / TBF 19.5.1</strain>
    </source>
</reference>
<dbReference type="PANTHER" id="PTHR42794:SF1">
    <property type="entry name" value="HEMIN IMPORT ATP-BINDING PROTEIN HMUV"/>
    <property type="match status" value="1"/>
</dbReference>
<dbReference type="CDD" id="cd03214">
    <property type="entry name" value="ABC_Iron-Siderophores_B12_Hemin"/>
    <property type="match status" value="1"/>
</dbReference>
<dbReference type="RefSeq" id="WP_015868935.1">
    <property type="nucleotide sequence ID" value="NC_012785.1"/>
</dbReference>
<dbReference type="PROSITE" id="PS50893">
    <property type="entry name" value="ABC_TRANSPORTER_2"/>
    <property type="match status" value="1"/>
</dbReference>
<accession>C5CF25</accession>
<dbReference type="InterPro" id="IPR003439">
    <property type="entry name" value="ABC_transporter-like_ATP-bd"/>
</dbReference>
<evidence type="ECO:0000256" key="4">
    <source>
        <dbReference type="ARBA" id="ARBA00022967"/>
    </source>
</evidence>
<dbReference type="FunFam" id="3.40.50.300:FF:000134">
    <property type="entry name" value="Iron-enterobactin ABC transporter ATP-binding protein"/>
    <property type="match status" value="1"/>
</dbReference>
<evidence type="ECO:0000256" key="2">
    <source>
        <dbReference type="ARBA" id="ARBA00022741"/>
    </source>
</evidence>
<organism evidence="6 7">
    <name type="scientific">Kosmotoga olearia (strain ATCC BAA-1733 / DSM 21960 / TBF 19.5.1)</name>
    <dbReference type="NCBI Taxonomy" id="521045"/>
    <lineage>
        <taxon>Bacteria</taxon>
        <taxon>Thermotogati</taxon>
        <taxon>Thermotogota</taxon>
        <taxon>Thermotogae</taxon>
        <taxon>Kosmotogales</taxon>
        <taxon>Kosmotogaceae</taxon>
        <taxon>Kosmotoga</taxon>
    </lineage>
</organism>
<dbReference type="InterPro" id="IPR027417">
    <property type="entry name" value="P-loop_NTPase"/>
</dbReference>
<dbReference type="AlphaFoldDB" id="C5CF25"/>
<keyword evidence="3" id="KW-0067">ATP-binding</keyword>
<dbReference type="PANTHER" id="PTHR42794">
    <property type="entry name" value="HEMIN IMPORT ATP-BINDING PROTEIN HMUV"/>
    <property type="match status" value="1"/>
</dbReference>
<sequence length="259" mass="29214">MSDFFVRVEGLTYRYTNEEVLKNISFSVEKGKVLSILGPNGSGKSTLLKIIVGILRDYSGSVKILDKEVKEYSIKHLAMIASYIPQEFSPVFDLKNFTIVSFGRNPHLSLFRGLNKRDYEIIEASMKSTEVYEFRERRCSTLSGGEKQRVIIAKSLAQEGQLLLLDEFTTHLDPGHSQKLLDLTLNLIKTNNLTAIMVAHDVNQAIKVSSEIMFLKDGKIISKGHPEEVITEELLEKVYGVKSKIIKNPINGKPLVIFH</sequence>
<keyword evidence="7" id="KW-1185">Reference proteome</keyword>
<reference evidence="6 7" key="2">
    <citation type="journal article" date="2011" name="J. Bacteriol.">
        <title>Genome Sequence of Kosmotoga olearia Strain TBF 19.5.1, a Thermophilic Bacterium with a Wide Growth Temperature Range, Isolated from the Troll B Oil Platform in the North Sea.</title>
        <authorList>
            <person name="Swithers K.S."/>
            <person name="Dipippo J.L."/>
            <person name="Bruce D.C."/>
            <person name="Detter C."/>
            <person name="Tapia R."/>
            <person name="Han S."/>
            <person name="Goodwin L.A."/>
            <person name="Han J."/>
            <person name="Woyke T."/>
            <person name="Pitluck S."/>
            <person name="Pennacchio L."/>
            <person name="Nolan M."/>
            <person name="Mikhailova N."/>
            <person name="Land M.L."/>
            <person name="Nesbo C.L."/>
            <person name="Gogarten J.P."/>
            <person name="Noll K.M."/>
        </authorList>
    </citation>
    <scope>NUCLEOTIDE SEQUENCE [LARGE SCALE GENOMIC DNA]</scope>
    <source>
        <strain evidence="7">ATCC BAA-1733 / DSM 21960 / TBF 19.5.1</strain>
    </source>
</reference>
<dbReference type="Gene3D" id="3.40.50.300">
    <property type="entry name" value="P-loop containing nucleotide triphosphate hydrolases"/>
    <property type="match status" value="1"/>
</dbReference>
<dbReference type="Proteomes" id="UP000002382">
    <property type="component" value="Chromosome"/>
</dbReference>